<dbReference type="SUPFAM" id="SSF46689">
    <property type="entry name" value="Homeodomain-like"/>
    <property type="match status" value="2"/>
</dbReference>
<dbReference type="RefSeq" id="WP_068680657.1">
    <property type="nucleotide sequence ID" value="NZ_LYPA01000038.1"/>
</dbReference>
<name>A0A1A5YP48_9BACL</name>
<dbReference type="GO" id="GO:0043565">
    <property type="term" value="F:sequence-specific DNA binding"/>
    <property type="evidence" value="ECO:0007669"/>
    <property type="project" value="InterPro"/>
</dbReference>
<reference evidence="5 6" key="1">
    <citation type="submission" date="2016-05" db="EMBL/GenBank/DDBJ databases">
        <title>Paenibacillus oryzae. sp. nov., isolated from the rice root.</title>
        <authorList>
            <person name="Zhang J."/>
            <person name="Zhang X."/>
        </authorList>
    </citation>
    <scope>NUCLEOTIDE SEQUENCE [LARGE SCALE GENOMIC DNA]</scope>
    <source>
        <strain evidence="5 6">1DrF-4</strain>
    </source>
</reference>
<evidence type="ECO:0000313" key="5">
    <source>
        <dbReference type="EMBL" id="OBR67333.1"/>
    </source>
</evidence>
<keyword evidence="3" id="KW-0804">Transcription</keyword>
<dbReference type="PROSITE" id="PS01124">
    <property type="entry name" value="HTH_ARAC_FAMILY_2"/>
    <property type="match status" value="1"/>
</dbReference>
<dbReference type="Gene3D" id="2.60.120.280">
    <property type="entry name" value="Regulatory protein AraC"/>
    <property type="match status" value="1"/>
</dbReference>
<organism evidence="5 6">
    <name type="scientific">Paenibacillus oryzae</name>
    <dbReference type="NCBI Taxonomy" id="1844972"/>
    <lineage>
        <taxon>Bacteria</taxon>
        <taxon>Bacillati</taxon>
        <taxon>Bacillota</taxon>
        <taxon>Bacilli</taxon>
        <taxon>Bacillales</taxon>
        <taxon>Paenibacillaceae</taxon>
        <taxon>Paenibacillus</taxon>
    </lineage>
</organism>
<keyword evidence="6" id="KW-1185">Reference proteome</keyword>
<protein>
    <submittedName>
        <fullName evidence="5">AraC family transcriptional regulator</fullName>
    </submittedName>
</protein>
<evidence type="ECO:0000256" key="1">
    <source>
        <dbReference type="ARBA" id="ARBA00023015"/>
    </source>
</evidence>
<dbReference type="Pfam" id="PF02311">
    <property type="entry name" value="AraC_binding"/>
    <property type="match status" value="1"/>
</dbReference>
<dbReference type="PRINTS" id="PR00032">
    <property type="entry name" value="HTHARAC"/>
</dbReference>
<evidence type="ECO:0000256" key="2">
    <source>
        <dbReference type="ARBA" id="ARBA00023125"/>
    </source>
</evidence>
<dbReference type="InterPro" id="IPR009057">
    <property type="entry name" value="Homeodomain-like_sf"/>
</dbReference>
<dbReference type="Pfam" id="PF12833">
    <property type="entry name" value="HTH_18"/>
    <property type="match status" value="1"/>
</dbReference>
<dbReference type="InterPro" id="IPR018060">
    <property type="entry name" value="HTH_AraC"/>
</dbReference>
<dbReference type="PANTHER" id="PTHR43280:SF28">
    <property type="entry name" value="HTH-TYPE TRANSCRIPTIONAL ACTIVATOR RHAS"/>
    <property type="match status" value="1"/>
</dbReference>
<evidence type="ECO:0000259" key="4">
    <source>
        <dbReference type="PROSITE" id="PS01124"/>
    </source>
</evidence>
<dbReference type="STRING" id="1844972.A7K91_19125"/>
<dbReference type="PANTHER" id="PTHR43280">
    <property type="entry name" value="ARAC-FAMILY TRANSCRIPTIONAL REGULATOR"/>
    <property type="match status" value="1"/>
</dbReference>
<dbReference type="InterPro" id="IPR037923">
    <property type="entry name" value="HTH-like"/>
</dbReference>
<gene>
    <name evidence="5" type="ORF">A7K91_19125</name>
</gene>
<dbReference type="InterPro" id="IPR020449">
    <property type="entry name" value="Tscrpt_reg_AraC-type_HTH"/>
</dbReference>
<sequence>MQRQSHLLTLPSSPYFCMPESVGFYRRWAEHTVSRNADAMNNFNIHFVSGGKGYVEQDGVIHTLGPGDAFLYFPLQQQRYYSSKEEPWDIHWVHFYGDSLFDFMVKRELHLSRIWSIRQPELWMSAHEELLTEAEQNRMLHPHRLSTLTYALLTLFVEQAVPKASGRSISSGGRILELLPVMQQEATEPFLLERWSALAGVTPHYFCKLFRQVMEMTPMDFITRCRLQTAKQWLLERQSLSIGDIAKEAGYPSVSYFNKRFMEHEGMTPSTYRQLYETSNRHQ</sequence>
<evidence type="ECO:0000256" key="3">
    <source>
        <dbReference type="ARBA" id="ARBA00023163"/>
    </source>
</evidence>
<evidence type="ECO:0000313" key="6">
    <source>
        <dbReference type="Proteomes" id="UP000092024"/>
    </source>
</evidence>
<dbReference type="SMART" id="SM00342">
    <property type="entry name" value="HTH_ARAC"/>
    <property type="match status" value="1"/>
</dbReference>
<dbReference type="Proteomes" id="UP000092024">
    <property type="component" value="Unassembled WGS sequence"/>
</dbReference>
<feature type="domain" description="HTH araC/xylS-type" evidence="4">
    <location>
        <begin position="176"/>
        <end position="275"/>
    </location>
</feature>
<dbReference type="AlphaFoldDB" id="A0A1A5YP48"/>
<comment type="caution">
    <text evidence="5">The sequence shown here is derived from an EMBL/GenBank/DDBJ whole genome shotgun (WGS) entry which is preliminary data.</text>
</comment>
<dbReference type="SUPFAM" id="SSF51215">
    <property type="entry name" value="Regulatory protein AraC"/>
    <property type="match status" value="1"/>
</dbReference>
<keyword evidence="1" id="KW-0805">Transcription regulation</keyword>
<accession>A0A1A5YP48</accession>
<proteinExistence type="predicted"/>
<keyword evidence="2" id="KW-0238">DNA-binding</keyword>
<dbReference type="InterPro" id="IPR003313">
    <property type="entry name" value="AraC-bd"/>
</dbReference>
<dbReference type="OrthoDB" id="9813413at2"/>
<dbReference type="GO" id="GO:0003700">
    <property type="term" value="F:DNA-binding transcription factor activity"/>
    <property type="evidence" value="ECO:0007669"/>
    <property type="project" value="InterPro"/>
</dbReference>
<dbReference type="Gene3D" id="1.10.10.60">
    <property type="entry name" value="Homeodomain-like"/>
    <property type="match status" value="2"/>
</dbReference>
<dbReference type="EMBL" id="LYPA01000038">
    <property type="protein sequence ID" value="OBR67333.1"/>
    <property type="molecule type" value="Genomic_DNA"/>
</dbReference>